<feature type="compositionally biased region" description="Basic residues" evidence="1">
    <location>
        <begin position="19"/>
        <end position="28"/>
    </location>
</feature>
<evidence type="ECO:0000313" key="2">
    <source>
        <dbReference type="EMBL" id="KAL0189385.1"/>
    </source>
</evidence>
<reference evidence="2 3" key="1">
    <citation type="submission" date="2024-05" db="EMBL/GenBank/DDBJ databases">
        <title>Genome sequencing and assembly of Indian major carp, Cirrhinus mrigala (Hamilton, 1822).</title>
        <authorList>
            <person name="Mohindra V."/>
            <person name="Chowdhury L.M."/>
            <person name="Lal K."/>
            <person name="Jena J.K."/>
        </authorList>
    </citation>
    <scope>NUCLEOTIDE SEQUENCE [LARGE SCALE GENOMIC DNA]</scope>
    <source>
        <strain evidence="2">CM1030</strain>
        <tissue evidence="2">Blood</tissue>
    </source>
</reference>
<keyword evidence="3" id="KW-1185">Reference proteome</keyword>
<gene>
    <name evidence="2" type="ORF">M9458_016484</name>
</gene>
<dbReference type="AlphaFoldDB" id="A0ABD0QUF1"/>
<evidence type="ECO:0000256" key="1">
    <source>
        <dbReference type="SAM" id="MobiDB-lite"/>
    </source>
</evidence>
<proteinExistence type="predicted"/>
<feature type="region of interest" description="Disordered" evidence="1">
    <location>
        <begin position="1"/>
        <end position="41"/>
    </location>
</feature>
<organism evidence="2 3">
    <name type="scientific">Cirrhinus mrigala</name>
    <name type="common">Mrigala</name>
    <dbReference type="NCBI Taxonomy" id="683832"/>
    <lineage>
        <taxon>Eukaryota</taxon>
        <taxon>Metazoa</taxon>
        <taxon>Chordata</taxon>
        <taxon>Craniata</taxon>
        <taxon>Vertebrata</taxon>
        <taxon>Euteleostomi</taxon>
        <taxon>Actinopterygii</taxon>
        <taxon>Neopterygii</taxon>
        <taxon>Teleostei</taxon>
        <taxon>Ostariophysi</taxon>
        <taxon>Cypriniformes</taxon>
        <taxon>Cyprinidae</taxon>
        <taxon>Labeoninae</taxon>
        <taxon>Labeonini</taxon>
        <taxon>Cirrhinus</taxon>
    </lineage>
</organism>
<dbReference type="EMBL" id="JAMKFB020000007">
    <property type="protein sequence ID" value="KAL0189385.1"/>
    <property type="molecule type" value="Genomic_DNA"/>
</dbReference>
<sequence length="59" mass="6581">HLLREPTLPTSVSRAPSARLKKCMRKWKGPGPRSDRCDNSGCTNPDIENLPHLWQPCGA</sequence>
<feature type="non-terminal residue" evidence="2">
    <location>
        <position position="1"/>
    </location>
</feature>
<protein>
    <submittedName>
        <fullName evidence="2">Uncharacterized protein</fullName>
    </submittedName>
</protein>
<comment type="caution">
    <text evidence="2">The sequence shown here is derived from an EMBL/GenBank/DDBJ whole genome shotgun (WGS) entry which is preliminary data.</text>
</comment>
<dbReference type="Proteomes" id="UP001529510">
    <property type="component" value="Unassembled WGS sequence"/>
</dbReference>
<accession>A0ABD0QUF1</accession>
<evidence type="ECO:0000313" key="3">
    <source>
        <dbReference type="Proteomes" id="UP001529510"/>
    </source>
</evidence>
<name>A0ABD0QUF1_CIRMR</name>